<dbReference type="Pfam" id="PF02371">
    <property type="entry name" value="Transposase_20"/>
    <property type="match status" value="1"/>
</dbReference>
<dbReference type="InterPro" id="IPR003346">
    <property type="entry name" value="Transposase_20"/>
</dbReference>
<reference evidence="2 3" key="1">
    <citation type="submission" date="2017-06" db="EMBL/GenBank/DDBJ databases">
        <authorList>
            <person name="Kim H.J."/>
            <person name="Triplett B.A."/>
        </authorList>
    </citation>
    <scope>NUCLEOTIDE SEQUENCE [LARGE SCALE GENOMIC DNA]</scope>
    <source>
        <strain evidence="2 3">CGMCC 4.2132</strain>
    </source>
</reference>
<evidence type="ECO:0000259" key="1">
    <source>
        <dbReference type="Pfam" id="PF02371"/>
    </source>
</evidence>
<evidence type="ECO:0000313" key="3">
    <source>
        <dbReference type="Proteomes" id="UP000198282"/>
    </source>
</evidence>
<dbReference type="GO" id="GO:0006313">
    <property type="term" value="P:DNA transposition"/>
    <property type="evidence" value="ECO:0007669"/>
    <property type="project" value="InterPro"/>
</dbReference>
<accession>A0A239EE71</accession>
<proteinExistence type="predicted"/>
<dbReference type="GO" id="GO:0003677">
    <property type="term" value="F:DNA binding"/>
    <property type="evidence" value="ECO:0007669"/>
    <property type="project" value="InterPro"/>
</dbReference>
<protein>
    <submittedName>
        <fullName evidence="2">Transposase IS116/IS110/IS902 family protein</fullName>
    </submittedName>
</protein>
<sequence length="115" mass="12384">MEEHFGQHPAAEVILSQPGLGPILGARVIAEFGDADGRYVSAKARRNYAGTSPITRASGKKKYVAALYGNHLQHVTGIAGGFSALPHRNEAERSEKERRWSLQAKCLPGVFLGSV</sequence>
<organism evidence="2 3">
    <name type="scientific">Streptosporangium subroseum</name>
    <dbReference type="NCBI Taxonomy" id="106412"/>
    <lineage>
        <taxon>Bacteria</taxon>
        <taxon>Bacillati</taxon>
        <taxon>Actinomycetota</taxon>
        <taxon>Actinomycetes</taxon>
        <taxon>Streptosporangiales</taxon>
        <taxon>Streptosporangiaceae</taxon>
        <taxon>Streptosporangium</taxon>
    </lineage>
</organism>
<gene>
    <name evidence="2" type="ORF">SAMN05216276_100974</name>
</gene>
<keyword evidence="3" id="KW-1185">Reference proteome</keyword>
<name>A0A239EE71_9ACTN</name>
<dbReference type="EMBL" id="FZOD01000009">
    <property type="protein sequence ID" value="SNS42303.1"/>
    <property type="molecule type" value="Genomic_DNA"/>
</dbReference>
<dbReference type="AlphaFoldDB" id="A0A239EE71"/>
<evidence type="ECO:0000313" key="2">
    <source>
        <dbReference type="EMBL" id="SNS42303.1"/>
    </source>
</evidence>
<dbReference type="GO" id="GO:0004803">
    <property type="term" value="F:transposase activity"/>
    <property type="evidence" value="ECO:0007669"/>
    <property type="project" value="InterPro"/>
</dbReference>
<dbReference type="Proteomes" id="UP000198282">
    <property type="component" value="Unassembled WGS sequence"/>
</dbReference>
<feature type="domain" description="Transposase IS116/IS110/IS902 C-terminal" evidence="1">
    <location>
        <begin position="12"/>
        <end position="63"/>
    </location>
</feature>